<reference evidence="2" key="1">
    <citation type="submission" date="2018-06" db="EMBL/GenBank/DDBJ databases">
        <authorList>
            <person name="Zhirakovskaya E."/>
        </authorList>
    </citation>
    <scope>NUCLEOTIDE SEQUENCE</scope>
</reference>
<feature type="transmembrane region" description="Helical" evidence="1">
    <location>
        <begin position="40"/>
        <end position="59"/>
    </location>
</feature>
<evidence type="ECO:0000313" key="2">
    <source>
        <dbReference type="EMBL" id="VAW79147.1"/>
    </source>
</evidence>
<proteinExistence type="predicted"/>
<sequence length="91" mass="9820">MFRCPHCNKPGISPLRKAILSPGLLATCTACSSFSGIRYPAWLIAMIPGTVLLIAALFVESSAAEWTLNIAGFILVVAIPFLYTPLQKEEP</sequence>
<dbReference type="AlphaFoldDB" id="A0A3B0YUJ7"/>
<protein>
    <submittedName>
        <fullName evidence="2">Uncharacterized protein</fullName>
    </submittedName>
</protein>
<dbReference type="EMBL" id="UOFN01000107">
    <property type="protein sequence ID" value="VAW79147.1"/>
    <property type="molecule type" value="Genomic_DNA"/>
</dbReference>
<keyword evidence="1" id="KW-0472">Membrane</keyword>
<evidence type="ECO:0000256" key="1">
    <source>
        <dbReference type="SAM" id="Phobius"/>
    </source>
</evidence>
<gene>
    <name evidence="2" type="ORF">MNBD_GAMMA15-198</name>
</gene>
<name>A0A3B0YUJ7_9ZZZZ</name>
<accession>A0A3B0YUJ7</accession>
<feature type="transmembrane region" description="Helical" evidence="1">
    <location>
        <begin position="66"/>
        <end position="83"/>
    </location>
</feature>
<organism evidence="2">
    <name type="scientific">hydrothermal vent metagenome</name>
    <dbReference type="NCBI Taxonomy" id="652676"/>
    <lineage>
        <taxon>unclassified sequences</taxon>
        <taxon>metagenomes</taxon>
        <taxon>ecological metagenomes</taxon>
    </lineage>
</organism>
<keyword evidence="1" id="KW-0812">Transmembrane</keyword>
<keyword evidence="1" id="KW-1133">Transmembrane helix</keyword>